<keyword evidence="8" id="KW-0175">Coiled coil</keyword>
<evidence type="ECO:0000256" key="4">
    <source>
        <dbReference type="ARBA" id="ARBA00022701"/>
    </source>
</evidence>
<keyword evidence="5 13" id="KW-0547">Nucleotide-binding</keyword>
<accession>A0A8C4R7Y6</accession>
<feature type="binding site" evidence="13">
    <location>
        <begin position="311"/>
        <end position="318"/>
    </location>
    <ligand>
        <name>ATP</name>
        <dbReference type="ChEBI" id="CHEBI:30616"/>
    </ligand>
</feature>
<feature type="compositionally biased region" description="Basic and acidic residues" evidence="15">
    <location>
        <begin position="164"/>
        <end position="175"/>
    </location>
</feature>
<dbReference type="GeneTree" id="ENSGT00940000154046"/>
<name>A0A8C4R7Y6_EPTBU</name>
<proteinExistence type="inferred from homology"/>
<comment type="similarity">
    <text evidence="12">Belongs to the TRAFAC class myosin-kinesin ATPase superfamily. Kinesin family. KIN-13 subfamily.</text>
</comment>
<dbReference type="InterPro" id="IPR027640">
    <property type="entry name" value="Kinesin-like_fam"/>
</dbReference>
<protein>
    <recommendedName>
        <fullName evidence="14">Kinesin-like protein</fullName>
    </recommendedName>
</protein>
<evidence type="ECO:0000256" key="8">
    <source>
        <dbReference type="ARBA" id="ARBA00023054"/>
    </source>
</evidence>
<evidence type="ECO:0000256" key="9">
    <source>
        <dbReference type="ARBA" id="ARBA00023175"/>
    </source>
</evidence>
<feature type="region of interest" description="Disordered" evidence="15">
    <location>
        <begin position="120"/>
        <end position="186"/>
    </location>
</feature>
<dbReference type="Proteomes" id="UP000694388">
    <property type="component" value="Unplaced"/>
</dbReference>
<dbReference type="PANTHER" id="PTHR47971">
    <property type="entry name" value="KINESIN-RELATED PROTEIN 6"/>
    <property type="match status" value="1"/>
</dbReference>
<keyword evidence="3" id="KW-0132">Cell division</keyword>
<evidence type="ECO:0000256" key="2">
    <source>
        <dbReference type="ARBA" id="ARBA00022490"/>
    </source>
</evidence>
<keyword evidence="11" id="KW-0131">Cell cycle</keyword>
<dbReference type="GO" id="GO:0008017">
    <property type="term" value="F:microtubule binding"/>
    <property type="evidence" value="ECO:0007669"/>
    <property type="project" value="InterPro"/>
</dbReference>
<feature type="domain" description="Kinesin motor" evidence="16">
    <location>
        <begin position="221"/>
        <end position="558"/>
    </location>
</feature>
<reference evidence="17" key="2">
    <citation type="submission" date="2025-09" db="UniProtKB">
        <authorList>
            <consortium name="Ensembl"/>
        </authorList>
    </citation>
    <scope>IDENTIFICATION</scope>
</reference>
<sequence>MAAEGGACGIDFVLLVSRLNEGPMVKIRRSNGQIQMTKVLHCTNEGAVTVEWFDGDIGKNKTIELCQILELNEYLLEQSLAPCLKSDAPLLSRQTTNVFSPLPSTKGKQRKLGRETDVVLPPVPEGKVSASSHHKLQGTTQDCQLPPKTLDKKGPSIRQNRGGEISRKGRDKRLIQESQPRRVSKFSTNNPKNFFLDKILEFQSALHLQSLCPLDQVQNHKICVCVRKRPLNKRDVRAKEVDIITVATQNCIVVHEPRQKVDLTRYLENVKFRFDYVFDSHADNDLVYRFTAQPLVQAIFEGAMVTCFAYGQTGSGKTHTMGGTCSGKSHEGSHGIYALAARDVFELIIQQRYQSLNLAVFAAYFELYASKVFDLLNGKARLHVMEDKRGQVHVVGLKEILVTDASQILSLVNAGNCNRTTGQTSMNTNSSRSHAIFQLILRPKSLHPGCPVPVHGKLSLIDLAGNERGADTASSDRQTRREGADINVSLLALKECIRAMSENQTHQPFRGSKLTLILRDSFVGERARTCMIATISPALSCCEHTLNTLRYADRVKELPLEGETEVGTAEKDVTAPGGITNSDSFSKDNTTEEVLCFQNIVSAVAVKEDNILAQVHVIVPELFCWLKDLQQLLQKSETANFELEDHLHLFEKITDYTKMLTDLSNQSQMYIKGLQEEEEIGKQIGGRSNKNVAPMRSQD</sequence>
<keyword evidence="18" id="KW-1185">Reference proteome</keyword>
<dbReference type="InterPro" id="IPR001752">
    <property type="entry name" value="Kinesin_motor_dom"/>
</dbReference>
<dbReference type="SMART" id="SM00129">
    <property type="entry name" value="KISc"/>
    <property type="match status" value="1"/>
</dbReference>
<evidence type="ECO:0000256" key="3">
    <source>
        <dbReference type="ARBA" id="ARBA00022618"/>
    </source>
</evidence>
<dbReference type="GO" id="GO:0005524">
    <property type="term" value="F:ATP binding"/>
    <property type="evidence" value="ECO:0007669"/>
    <property type="project" value="UniProtKB-UniRule"/>
</dbReference>
<dbReference type="Ensembl" id="ENSEBUT00000027135.1">
    <property type="protein sequence ID" value="ENSEBUP00000026559.1"/>
    <property type="gene ID" value="ENSEBUG00000016349.1"/>
</dbReference>
<organism evidence="17 18">
    <name type="scientific">Eptatretus burgeri</name>
    <name type="common">Inshore hagfish</name>
    <dbReference type="NCBI Taxonomy" id="7764"/>
    <lineage>
        <taxon>Eukaryota</taxon>
        <taxon>Metazoa</taxon>
        <taxon>Chordata</taxon>
        <taxon>Craniata</taxon>
        <taxon>Vertebrata</taxon>
        <taxon>Cyclostomata</taxon>
        <taxon>Myxini</taxon>
        <taxon>Myxiniformes</taxon>
        <taxon>Myxinidae</taxon>
        <taxon>Eptatretinae</taxon>
        <taxon>Eptatretus</taxon>
    </lineage>
</organism>
<dbReference type="GO" id="GO:0003777">
    <property type="term" value="F:microtubule motor activity"/>
    <property type="evidence" value="ECO:0007669"/>
    <property type="project" value="InterPro"/>
</dbReference>
<evidence type="ECO:0000256" key="11">
    <source>
        <dbReference type="ARBA" id="ARBA00023306"/>
    </source>
</evidence>
<evidence type="ECO:0000256" key="10">
    <source>
        <dbReference type="ARBA" id="ARBA00023212"/>
    </source>
</evidence>
<evidence type="ECO:0000256" key="5">
    <source>
        <dbReference type="ARBA" id="ARBA00022741"/>
    </source>
</evidence>
<dbReference type="PROSITE" id="PS50067">
    <property type="entry name" value="KINESIN_MOTOR_2"/>
    <property type="match status" value="1"/>
</dbReference>
<dbReference type="FunFam" id="3.40.850.10:FF:000012">
    <property type="entry name" value="Kinesin-like protein"/>
    <property type="match status" value="1"/>
</dbReference>
<dbReference type="PRINTS" id="PR00380">
    <property type="entry name" value="KINESINHEAVY"/>
</dbReference>
<comment type="subcellular location">
    <subcellularLocation>
        <location evidence="1">Cytoplasm</location>
        <location evidence="1">Cytoskeleton</location>
    </subcellularLocation>
</comment>
<evidence type="ECO:0000256" key="14">
    <source>
        <dbReference type="RuleBase" id="RU000394"/>
    </source>
</evidence>
<keyword evidence="2" id="KW-0963">Cytoplasm</keyword>
<evidence type="ECO:0000256" key="12">
    <source>
        <dbReference type="ARBA" id="ARBA00061030"/>
    </source>
</evidence>
<dbReference type="GO" id="GO:0007018">
    <property type="term" value="P:microtubule-based movement"/>
    <property type="evidence" value="ECO:0007669"/>
    <property type="project" value="InterPro"/>
</dbReference>
<keyword evidence="7 13" id="KW-0067">ATP-binding</keyword>
<evidence type="ECO:0000256" key="1">
    <source>
        <dbReference type="ARBA" id="ARBA00004245"/>
    </source>
</evidence>
<dbReference type="PANTHER" id="PTHR47971:SF8">
    <property type="entry name" value="KINESIN-LIKE PROTEIN"/>
    <property type="match status" value="1"/>
</dbReference>
<keyword evidence="6" id="KW-0498">Mitosis</keyword>
<dbReference type="Pfam" id="PF22923">
    <property type="entry name" value="KIF2A-like_1st"/>
    <property type="match status" value="1"/>
</dbReference>
<evidence type="ECO:0000313" key="17">
    <source>
        <dbReference type="Ensembl" id="ENSEBUP00000026559.1"/>
    </source>
</evidence>
<dbReference type="GO" id="GO:0007019">
    <property type="term" value="P:microtubule depolymerization"/>
    <property type="evidence" value="ECO:0007669"/>
    <property type="project" value="UniProtKB-ARBA"/>
</dbReference>
<keyword evidence="10" id="KW-0206">Cytoskeleton</keyword>
<dbReference type="PROSITE" id="PS00411">
    <property type="entry name" value="KINESIN_MOTOR_1"/>
    <property type="match status" value="1"/>
</dbReference>
<evidence type="ECO:0000259" key="16">
    <source>
        <dbReference type="PROSITE" id="PS50067"/>
    </source>
</evidence>
<dbReference type="GO" id="GO:0005874">
    <property type="term" value="C:microtubule"/>
    <property type="evidence" value="ECO:0007669"/>
    <property type="project" value="UniProtKB-KW"/>
</dbReference>
<dbReference type="AlphaFoldDB" id="A0A8C4R7Y6"/>
<dbReference type="GO" id="GO:0051301">
    <property type="term" value="P:cell division"/>
    <property type="evidence" value="ECO:0007669"/>
    <property type="project" value="UniProtKB-KW"/>
</dbReference>
<dbReference type="InterPro" id="IPR027417">
    <property type="entry name" value="P-loop_NTPase"/>
</dbReference>
<feature type="region of interest" description="Disordered" evidence="15">
    <location>
        <begin position="563"/>
        <end position="584"/>
    </location>
</feature>
<evidence type="ECO:0000256" key="7">
    <source>
        <dbReference type="ARBA" id="ARBA00022840"/>
    </source>
</evidence>
<keyword evidence="9 13" id="KW-0505">Motor protein</keyword>
<evidence type="ECO:0000256" key="15">
    <source>
        <dbReference type="SAM" id="MobiDB-lite"/>
    </source>
</evidence>
<dbReference type="Gene3D" id="3.40.850.10">
    <property type="entry name" value="Kinesin motor domain"/>
    <property type="match status" value="1"/>
</dbReference>
<reference evidence="17" key="1">
    <citation type="submission" date="2025-08" db="UniProtKB">
        <authorList>
            <consortium name="Ensembl"/>
        </authorList>
    </citation>
    <scope>IDENTIFICATION</scope>
</reference>
<dbReference type="CDD" id="cd01367">
    <property type="entry name" value="KISc_KIF2_like"/>
    <property type="match status" value="1"/>
</dbReference>
<dbReference type="InterPro" id="IPR019821">
    <property type="entry name" value="Kinesin_motor_CS"/>
</dbReference>
<keyword evidence="4 14" id="KW-0493">Microtubule</keyword>
<evidence type="ECO:0000256" key="6">
    <source>
        <dbReference type="ARBA" id="ARBA00022776"/>
    </source>
</evidence>
<dbReference type="InterPro" id="IPR036961">
    <property type="entry name" value="Kinesin_motor_dom_sf"/>
</dbReference>
<dbReference type="SUPFAM" id="SSF52540">
    <property type="entry name" value="P-loop containing nucleoside triphosphate hydrolases"/>
    <property type="match status" value="1"/>
</dbReference>
<evidence type="ECO:0000256" key="13">
    <source>
        <dbReference type="PROSITE-ProRule" id="PRU00283"/>
    </source>
</evidence>
<evidence type="ECO:0000313" key="18">
    <source>
        <dbReference type="Proteomes" id="UP000694388"/>
    </source>
</evidence>
<dbReference type="Pfam" id="PF00225">
    <property type="entry name" value="Kinesin"/>
    <property type="match status" value="1"/>
</dbReference>
<dbReference type="InterPro" id="IPR054473">
    <property type="entry name" value="KIF2A-like_N"/>
</dbReference>